<evidence type="ECO:0000259" key="1">
    <source>
        <dbReference type="PROSITE" id="PS50943"/>
    </source>
</evidence>
<name>E2PVE4_STRCL</name>
<dbReference type="eggNOG" id="COG5606">
    <property type="taxonomic scope" value="Bacteria"/>
</dbReference>
<dbReference type="SMART" id="SM00530">
    <property type="entry name" value="HTH_XRE"/>
    <property type="match status" value="1"/>
</dbReference>
<dbReference type="Proteomes" id="UP000002357">
    <property type="component" value="Chromosome"/>
</dbReference>
<dbReference type="Gene3D" id="1.10.260.40">
    <property type="entry name" value="lambda repressor-like DNA-binding domains"/>
    <property type="match status" value="1"/>
</dbReference>
<dbReference type="GeneID" id="93730667"/>
<sequence>MDVWSHPELAAAVAADDWGAVFRAYRKLTGLSQTKLGERVGLVQPDVSDIERGRRRVTSSEVRRRIVAGLRIPRDLHSADRARAAGPVPALSLPDTAPDVDLLARLTSAVDASHRVDAASLDWLDRLLAEHRRAEDFIGSRPLMDVMRRQLRTVMDLHGGARGALADRVVRLASEHAQFLAWMSSDQGDTAAALAWYDRSHEWALEAGDANMAATTLSMKAHMAWGAGRGTRCVRLAEAARWSAPGTSLGVQGMAVQMAARGHALNGDAGAARRLLDEAQTLISRASGHPEDEPVWMYFYDETWFTLQHGMAAMHLREWHEAVDHLTAGLGALPDEYRRDRSWFRSCLAHALAGAGEAAQAASVALATIPDADAVGRPHAWNELHTTAALLMRGGAREARDVVDALGQYG</sequence>
<dbReference type="STRING" id="1901.BB341_14605"/>
<evidence type="ECO:0000313" key="2">
    <source>
        <dbReference type="EMBL" id="EFG07858.1"/>
    </source>
</evidence>
<dbReference type="SUPFAM" id="SSF47413">
    <property type="entry name" value="lambda repressor-like DNA-binding domains"/>
    <property type="match status" value="1"/>
</dbReference>
<gene>
    <name evidence="2" type="ORF">SCLAV_2786</name>
</gene>
<dbReference type="KEGG" id="sclf:BB341_14605"/>
<dbReference type="PROSITE" id="PS50943">
    <property type="entry name" value="HTH_CROC1"/>
    <property type="match status" value="1"/>
</dbReference>
<proteinExistence type="predicted"/>
<dbReference type="eggNOG" id="COG0457">
    <property type="taxonomic scope" value="Bacteria"/>
</dbReference>
<accession>E2PVE4</accession>
<dbReference type="EMBL" id="CM000913">
    <property type="protein sequence ID" value="EFG07858.1"/>
    <property type="molecule type" value="Genomic_DNA"/>
</dbReference>
<organism evidence="2 3">
    <name type="scientific">Streptomyces clavuligerus</name>
    <dbReference type="NCBI Taxonomy" id="1901"/>
    <lineage>
        <taxon>Bacteria</taxon>
        <taxon>Bacillati</taxon>
        <taxon>Actinomycetota</taxon>
        <taxon>Actinomycetes</taxon>
        <taxon>Kitasatosporales</taxon>
        <taxon>Streptomycetaceae</taxon>
        <taxon>Streptomyces</taxon>
    </lineage>
</organism>
<dbReference type="InterPro" id="IPR010982">
    <property type="entry name" value="Lambda_DNA-bd_dom_sf"/>
</dbReference>
<evidence type="ECO:0000313" key="3">
    <source>
        <dbReference type="Proteomes" id="UP000002357"/>
    </source>
</evidence>
<dbReference type="AlphaFoldDB" id="E2PVE4"/>
<protein>
    <recommendedName>
        <fullName evidence="1">HTH cro/C1-type domain-containing protein</fullName>
    </recommendedName>
</protein>
<dbReference type="GO" id="GO:0003677">
    <property type="term" value="F:DNA binding"/>
    <property type="evidence" value="ECO:0007669"/>
    <property type="project" value="InterPro"/>
</dbReference>
<reference evidence="2 3" key="1">
    <citation type="journal article" date="2010" name="Genome Biol. Evol.">
        <title>The sequence of a 1.8-mb bacterial linear plasmid reveals a rich evolutionary reservoir of secondary metabolic pathways.</title>
        <authorList>
            <person name="Medema M.H."/>
            <person name="Trefzer A."/>
            <person name="Kovalchuk A."/>
            <person name="van den Berg M."/>
            <person name="Mueller U."/>
            <person name="Heijne W."/>
            <person name="Wu L."/>
            <person name="Alam M.T."/>
            <person name="Ronning C.M."/>
            <person name="Nierman W.C."/>
            <person name="Bovenberg R.A.L."/>
            <person name="Breitling R."/>
            <person name="Takano E."/>
        </authorList>
    </citation>
    <scope>NUCLEOTIDE SEQUENCE [LARGE SCALE GENOMIC DNA]</scope>
    <source>
        <strain evidence="3">ATCC 27064 / DSM 738 / JCM 4710 / NBRC 13307 / NCIMB 12785 / NRRL 3585 / VKM Ac-602</strain>
    </source>
</reference>
<dbReference type="RefSeq" id="WP_003961044.1">
    <property type="nucleotide sequence ID" value="NZ_CM000913.1"/>
</dbReference>
<dbReference type="InterPro" id="IPR001387">
    <property type="entry name" value="Cro/C1-type_HTH"/>
</dbReference>
<dbReference type="Pfam" id="PF13560">
    <property type="entry name" value="HTH_31"/>
    <property type="match status" value="1"/>
</dbReference>
<dbReference type="OrthoDB" id="4074704at2"/>
<keyword evidence="3" id="KW-1185">Reference proteome</keyword>
<feature type="domain" description="HTH cro/C1-type" evidence="1">
    <location>
        <begin position="22"/>
        <end position="76"/>
    </location>
</feature>
<dbReference type="CDD" id="cd00093">
    <property type="entry name" value="HTH_XRE"/>
    <property type="match status" value="1"/>
</dbReference>